<protein>
    <submittedName>
        <fullName evidence="1">Uncharacterized protein</fullName>
    </submittedName>
</protein>
<sequence>MNYQLSIITRYTEISYPDSRLPRCAYSRRIKFATGRTAPDSLGALTVVELNSPRVAPLPTPSVRLQSSN</sequence>
<gene>
    <name evidence="1" type="ORF">BJP36_40080</name>
</gene>
<dbReference type="AlphaFoldDB" id="A0A9Q9SRZ8"/>
<reference evidence="1" key="2">
    <citation type="submission" date="2022-10" db="EMBL/GenBank/DDBJ databases">
        <authorList>
            <person name="Ngo T.-E."/>
        </authorList>
    </citation>
    <scope>NUCLEOTIDE SEQUENCE</scope>
    <source>
        <strain evidence="1">JHB</strain>
    </source>
</reference>
<dbReference type="Proteomes" id="UP000176944">
    <property type="component" value="Chromosome"/>
</dbReference>
<organism evidence="1">
    <name type="scientific">Moorena producens (strain JHB)</name>
    <dbReference type="NCBI Taxonomy" id="1454205"/>
    <lineage>
        <taxon>Bacteria</taxon>
        <taxon>Bacillati</taxon>
        <taxon>Cyanobacteriota</taxon>
        <taxon>Cyanophyceae</taxon>
        <taxon>Coleofasciculales</taxon>
        <taxon>Coleofasciculaceae</taxon>
        <taxon>Moorena</taxon>
    </lineage>
</organism>
<reference evidence="1" key="1">
    <citation type="journal article" date="2017" name="Proc. Natl. Acad. Sci. U.S.A.">
        <title>Comparative genomics uncovers the prolific and distinctive metabolic potential of the cyanobacterial genus Moorea.</title>
        <authorList>
            <person name="Leao T."/>
            <person name="Castelao G."/>
            <person name="Korobeynikov A."/>
            <person name="Monroe E.A."/>
            <person name="Podell S."/>
            <person name="Glukhov E."/>
            <person name="Allen E.E."/>
            <person name="Gerwick W.H."/>
            <person name="Gerwick L."/>
        </authorList>
    </citation>
    <scope>NUCLEOTIDE SEQUENCE</scope>
    <source>
        <strain evidence="1">JHB</strain>
    </source>
</reference>
<name>A0A9Q9SRZ8_MOOP1</name>
<proteinExistence type="predicted"/>
<evidence type="ECO:0000313" key="1">
    <source>
        <dbReference type="EMBL" id="WAN68577.1"/>
    </source>
</evidence>
<accession>A0A9Q9SRZ8</accession>
<dbReference type="EMBL" id="CP017708">
    <property type="protein sequence ID" value="WAN68577.1"/>
    <property type="molecule type" value="Genomic_DNA"/>
</dbReference>